<dbReference type="PANTHER" id="PTHR45431">
    <property type="entry name" value="RHODANESE-LIKE DOMAIN-CONTAINING PROTEIN 15, CHLOROPLASTIC"/>
    <property type="match status" value="1"/>
</dbReference>
<dbReference type="InterPro" id="IPR001763">
    <property type="entry name" value="Rhodanese-like_dom"/>
</dbReference>
<feature type="chain" id="PRO_5027004799" evidence="1">
    <location>
        <begin position="24"/>
        <end position="198"/>
    </location>
</feature>
<dbReference type="PANTHER" id="PTHR45431:SF3">
    <property type="entry name" value="RHODANESE-LIKE DOMAIN-CONTAINING PROTEIN 15, CHLOROPLASTIC"/>
    <property type="match status" value="1"/>
</dbReference>
<dbReference type="SUPFAM" id="SSF52821">
    <property type="entry name" value="Rhodanese/Cell cycle control phosphatase"/>
    <property type="match status" value="1"/>
</dbReference>
<protein>
    <submittedName>
        <fullName evidence="3">Sulfurtransferase</fullName>
    </submittedName>
</protein>
<reference evidence="4" key="1">
    <citation type="journal article" date="2020" name="Microbiol. Resour. Announc.">
        <title>Draft Genome Sequences of Thiorhodococcus mannitoliphagus and Thiorhodococcus minor, Purple Sulfur Photosynthetic Bacteria in the Gammaproteobacterial Family Chromatiaceae.</title>
        <authorList>
            <person name="Aviles F.A."/>
            <person name="Meyer T.E."/>
            <person name="Kyndt J.A."/>
        </authorList>
    </citation>
    <scope>NUCLEOTIDE SEQUENCE [LARGE SCALE GENOMIC DNA]</scope>
    <source>
        <strain evidence="4">DSM 18266</strain>
    </source>
</reference>
<dbReference type="GO" id="GO:0016740">
    <property type="term" value="F:transferase activity"/>
    <property type="evidence" value="ECO:0007669"/>
    <property type="project" value="UniProtKB-KW"/>
</dbReference>
<dbReference type="RefSeq" id="WP_164655450.1">
    <property type="nucleotide sequence ID" value="NZ_JAAIJR010000096.1"/>
</dbReference>
<organism evidence="3 4">
    <name type="scientific">Thiorhodococcus mannitoliphagus</name>
    <dbReference type="NCBI Taxonomy" id="329406"/>
    <lineage>
        <taxon>Bacteria</taxon>
        <taxon>Pseudomonadati</taxon>
        <taxon>Pseudomonadota</taxon>
        <taxon>Gammaproteobacteria</taxon>
        <taxon>Chromatiales</taxon>
        <taxon>Chromatiaceae</taxon>
        <taxon>Thiorhodococcus</taxon>
    </lineage>
</organism>
<gene>
    <name evidence="3" type="ORF">G3480_18930</name>
</gene>
<evidence type="ECO:0000256" key="1">
    <source>
        <dbReference type="SAM" id="SignalP"/>
    </source>
</evidence>
<dbReference type="Gene3D" id="3.40.250.10">
    <property type="entry name" value="Rhodanese-like domain"/>
    <property type="match status" value="1"/>
</dbReference>
<name>A0A6P1E2V9_9GAMM</name>
<keyword evidence="3" id="KW-0808">Transferase</keyword>
<dbReference type="EMBL" id="JAAIJR010000096">
    <property type="protein sequence ID" value="NEX22354.1"/>
    <property type="molecule type" value="Genomic_DNA"/>
</dbReference>
<dbReference type="InterPro" id="IPR036873">
    <property type="entry name" value="Rhodanese-like_dom_sf"/>
</dbReference>
<evidence type="ECO:0000259" key="2">
    <source>
        <dbReference type="PROSITE" id="PS50206"/>
    </source>
</evidence>
<dbReference type="AlphaFoldDB" id="A0A6P1E2V9"/>
<dbReference type="PROSITE" id="PS50206">
    <property type="entry name" value="RHODANESE_3"/>
    <property type="match status" value="1"/>
</dbReference>
<dbReference type="Pfam" id="PF00581">
    <property type="entry name" value="Rhodanese"/>
    <property type="match status" value="1"/>
</dbReference>
<sequence>MNPTWLSSLLAGTFLFASMATLAAPDYSQLPERKQTTLGLYMSAAEAYEKLKAAPDKLTLIDVRTPEEYAFVGHPEMAWNIPFAFVTYQRKDGKTEYGPKMNANFVKEVKAFVEPTDTVLLICRSGDRSAKAVDLLAAAGFENVYTVIDGFEGDKVKDPDSVFDGKRMRNGWKNSAPWVYDIDPEKLILEEYASKETQ</sequence>
<accession>A0A6P1E2V9</accession>
<keyword evidence="4" id="KW-1185">Reference proteome</keyword>
<evidence type="ECO:0000313" key="3">
    <source>
        <dbReference type="EMBL" id="NEX22354.1"/>
    </source>
</evidence>
<reference evidence="3 4" key="2">
    <citation type="submission" date="2020-02" db="EMBL/GenBank/DDBJ databases">
        <title>Genome sequences of Thiorhodococcus mannitoliphagus and Thiorhodococcus minor, purple sulfur photosynthetic bacteria in the gammaproteobacterial family, Chromatiaceae.</title>
        <authorList>
            <person name="Aviles F.A."/>
            <person name="Meyer T.E."/>
            <person name="Kyndt J.A."/>
        </authorList>
    </citation>
    <scope>NUCLEOTIDE SEQUENCE [LARGE SCALE GENOMIC DNA]</scope>
    <source>
        <strain evidence="3 4">DSM 18266</strain>
    </source>
</reference>
<comment type="caution">
    <text evidence="3">The sequence shown here is derived from an EMBL/GenBank/DDBJ whole genome shotgun (WGS) entry which is preliminary data.</text>
</comment>
<feature type="domain" description="Rhodanese" evidence="2">
    <location>
        <begin position="54"/>
        <end position="163"/>
    </location>
</feature>
<evidence type="ECO:0000313" key="4">
    <source>
        <dbReference type="Proteomes" id="UP000471640"/>
    </source>
</evidence>
<feature type="signal peptide" evidence="1">
    <location>
        <begin position="1"/>
        <end position="23"/>
    </location>
</feature>
<dbReference type="InterPro" id="IPR052367">
    <property type="entry name" value="Thiosulfate_ST/Rhodanese-like"/>
</dbReference>
<dbReference type="SMART" id="SM00450">
    <property type="entry name" value="RHOD"/>
    <property type="match status" value="1"/>
</dbReference>
<dbReference type="Proteomes" id="UP000471640">
    <property type="component" value="Unassembled WGS sequence"/>
</dbReference>
<proteinExistence type="predicted"/>
<keyword evidence="1" id="KW-0732">Signal</keyword>